<dbReference type="Proteomes" id="UP001302321">
    <property type="component" value="Unassembled WGS sequence"/>
</dbReference>
<accession>A0AAN6W7E9</accession>
<dbReference type="InterPro" id="IPR036874">
    <property type="entry name" value="Carbonic_anhydrase_sf"/>
</dbReference>
<feature type="binding site" evidence="10">
    <location>
        <position position="105"/>
    </location>
    <ligand>
        <name>Zn(2+)</name>
        <dbReference type="ChEBI" id="CHEBI:29105"/>
    </ligand>
</feature>
<dbReference type="InterPro" id="IPR001765">
    <property type="entry name" value="Carbonic_anhydrase"/>
</dbReference>
<comment type="cofactor">
    <cofactor evidence="10">
        <name>Zn(2+)</name>
        <dbReference type="ChEBI" id="CHEBI:29105"/>
    </cofactor>
    <text evidence="10">Binds 1 zinc ion per subunit.</text>
</comment>
<dbReference type="GO" id="GO:0004089">
    <property type="term" value="F:carbonate dehydratase activity"/>
    <property type="evidence" value="ECO:0007669"/>
    <property type="project" value="UniProtKB-EC"/>
</dbReference>
<comment type="similarity">
    <text evidence="1">Belongs to the beta-class carbonic anhydrase family.</text>
</comment>
<dbReference type="SMART" id="SM00947">
    <property type="entry name" value="Pro_CA"/>
    <property type="match status" value="1"/>
</dbReference>
<dbReference type="FunFam" id="3.40.50.720:FF:000577">
    <property type="entry name" value="Proline utilization protein PrnX, putative"/>
    <property type="match status" value="1"/>
</dbReference>
<dbReference type="EMBL" id="MU866184">
    <property type="protein sequence ID" value="KAK4176809.1"/>
    <property type="molecule type" value="Genomic_DNA"/>
</dbReference>
<evidence type="ECO:0000256" key="9">
    <source>
        <dbReference type="ARBA" id="ARBA00048348"/>
    </source>
</evidence>
<dbReference type="PANTHER" id="PTHR13812:SF19">
    <property type="entry name" value="KETIMINE REDUCTASE MU-CRYSTALLIN"/>
    <property type="match status" value="1"/>
</dbReference>
<dbReference type="CDD" id="cd00883">
    <property type="entry name" value="beta_CA_cladeA"/>
    <property type="match status" value="1"/>
</dbReference>
<dbReference type="FunFam" id="3.40.1050.10:FF:000001">
    <property type="entry name" value="Carbonic anhydrase"/>
    <property type="match status" value="1"/>
</dbReference>
<feature type="binding site" evidence="10">
    <location>
        <position position="102"/>
    </location>
    <ligand>
        <name>Zn(2+)</name>
        <dbReference type="ChEBI" id="CHEBI:29105"/>
    </ligand>
</feature>
<comment type="catalytic activity">
    <reaction evidence="9">
        <text>hydrogencarbonate + H(+) = CO2 + H2O</text>
        <dbReference type="Rhea" id="RHEA:10748"/>
        <dbReference type="ChEBI" id="CHEBI:15377"/>
        <dbReference type="ChEBI" id="CHEBI:15378"/>
        <dbReference type="ChEBI" id="CHEBI:16526"/>
        <dbReference type="ChEBI" id="CHEBI:17544"/>
        <dbReference type="EC" id="4.2.1.1"/>
    </reaction>
</comment>
<keyword evidence="5 10" id="KW-0479">Metal-binding</keyword>
<dbReference type="SUPFAM" id="SSF53056">
    <property type="entry name" value="beta-carbonic anhydrase, cab"/>
    <property type="match status" value="1"/>
</dbReference>
<dbReference type="Pfam" id="PF00484">
    <property type="entry name" value="Pro_CA"/>
    <property type="match status" value="1"/>
</dbReference>
<reference evidence="12" key="2">
    <citation type="submission" date="2023-05" db="EMBL/GenBank/DDBJ databases">
        <authorList>
            <consortium name="Lawrence Berkeley National Laboratory"/>
            <person name="Steindorff A."/>
            <person name="Hensen N."/>
            <person name="Bonometti L."/>
            <person name="Westerberg I."/>
            <person name="Brannstrom I.O."/>
            <person name="Guillou S."/>
            <person name="Cros-Aarteil S."/>
            <person name="Calhoun S."/>
            <person name="Haridas S."/>
            <person name="Kuo A."/>
            <person name="Mondo S."/>
            <person name="Pangilinan J."/>
            <person name="Riley R."/>
            <person name="Labutti K."/>
            <person name="Andreopoulos B."/>
            <person name="Lipzen A."/>
            <person name="Chen C."/>
            <person name="Yanf M."/>
            <person name="Daum C."/>
            <person name="Ng V."/>
            <person name="Clum A."/>
            <person name="Ohm R."/>
            <person name="Martin F."/>
            <person name="Silar P."/>
            <person name="Natvig D."/>
            <person name="Lalanne C."/>
            <person name="Gautier V."/>
            <person name="Ament-Velasquez S.L."/>
            <person name="Kruys A."/>
            <person name="Hutchinson M.I."/>
            <person name="Powell A.J."/>
            <person name="Barry K."/>
            <person name="Miller A.N."/>
            <person name="Grigoriev I.V."/>
            <person name="Debuchy R."/>
            <person name="Gladieux P."/>
            <person name="Thoren M.H."/>
            <person name="Johannesson H."/>
        </authorList>
    </citation>
    <scope>NUCLEOTIDE SEQUENCE</scope>
    <source>
        <strain evidence="12">CBS 892.96</strain>
    </source>
</reference>
<evidence type="ECO:0000256" key="3">
    <source>
        <dbReference type="ARBA" id="ARBA00012925"/>
    </source>
</evidence>
<sequence length="689" mass="75328">MPRADDHFLYALSSNNAWAGYKAHQNPHFFPKLADGQTPQILWLGCSDSRCPETTILGLQPGDVFVHRNIANIISPTDINTSAVVEYAVAHLKVKHIVLCGHTSCGGAAAALGDNRVGGVLDTWLTPLKAVRYANLEALDAIKDDKARATKIAELNVENGVKVLMANMTIREAIKERGLQVHGCLFDIACGRIKDLGYGTERGKGRGGLGLDGQEDVVRGRHAQIVFRGGKGEMAYFPVDRQGTSTKMTLTVLTDDQISKLVSNLTKEELQRFMGVLKGALHEYSTATAAPSAPTNGKENVAPEIHQPERTSISSKATGATTLFMPSSSSVGTGIKVVTLTSPSANNDGNEQPPKENIKPTGAITLFSPYGTPLGFLHASTLTAFRTALASLLLISKRDTSHLKTITVFGTGAQAYWHIRLSLLLLGPHISQINILSRSFSPPVSSLLRSFLTCPRRETEGWSNTQFSVLTPAHNEYERLLTEQLLESDVIICCTPSTTPLWDGNILTSHEGRQKGRLIVAIGSYKPNMQEIPQEVIAQALKRHRRHDHERGHHWHWHKHAEEGGVILVDTLDGALKEAGELIKAGARPEMLVELGELVMLNDYHEHHYIHHCKDEKENSKNDNEAAEGEGGKEEQGDQDRDHQKLAKWLAKGNVIYKSVGLGLMDLSVGMEVVKFAGEKKVGSRVEGF</sequence>
<evidence type="ECO:0000313" key="12">
    <source>
        <dbReference type="EMBL" id="KAK4176809.1"/>
    </source>
</evidence>
<evidence type="ECO:0000256" key="1">
    <source>
        <dbReference type="ARBA" id="ARBA00006217"/>
    </source>
</evidence>
<comment type="similarity">
    <text evidence="2">Belongs to the ornithine cyclodeaminase/mu-crystallin family.</text>
</comment>
<dbReference type="GO" id="GO:0008270">
    <property type="term" value="F:zinc ion binding"/>
    <property type="evidence" value="ECO:0007669"/>
    <property type="project" value="InterPro"/>
</dbReference>
<dbReference type="PANTHER" id="PTHR13812">
    <property type="entry name" value="KETIMINE REDUCTASE MU-CRYSTALLIN"/>
    <property type="match status" value="1"/>
</dbReference>
<feature type="region of interest" description="Disordered" evidence="11">
    <location>
        <begin position="612"/>
        <end position="644"/>
    </location>
</feature>
<evidence type="ECO:0000256" key="2">
    <source>
        <dbReference type="ARBA" id="ARBA00008903"/>
    </source>
</evidence>
<proteinExistence type="inferred from homology"/>
<evidence type="ECO:0000256" key="11">
    <source>
        <dbReference type="SAM" id="MobiDB-lite"/>
    </source>
</evidence>
<feature type="binding site" evidence="10">
    <location>
        <position position="46"/>
    </location>
    <ligand>
        <name>Zn(2+)</name>
        <dbReference type="ChEBI" id="CHEBI:29105"/>
    </ligand>
</feature>
<evidence type="ECO:0000256" key="10">
    <source>
        <dbReference type="PIRSR" id="PIRSR601765-1"/>
    </source>
</evidence>
<dbReference type="InterPro" id="IPR003462">
    <property type="entry name" value="ODC_Mu_crystall"/>
</dbReference>
<keyword evidence="6 10" id="KW-0862">Zinc</keyword>
<evidence type="ECO:0000256" key="5">
    <source>
        <dbReference type="ARBA" id="ARBA00022723"/>
    </source>
</evidence>
<reference evidence="12" key="1">
    <citation type="journal article" date="2023" name="Mol. Phylogenet. Evol.">
        <title>Genome-scale phylogeny and comparative genomics of the fungal order Sordariales.</title>
        <authorList>
            <person name="Hensen N."/>
            <person name="Bonometti L."/>
            <person name="Westerberg I."/>
            <person name="Brannstrom I.O."/>
            <person name="Guillou S."/>
            <person name="Cros-Aarteil S."/>
            <person name="Calhoun S."/>
            <person name="Haridas S."/>
            <person name="Kuo A."/>
            <person name="Mondo S."/>
            <person name="Pangilinan J."/>
            <person name="Riley R."/>
            <person name="LaButti K."/>
            <person name="Andreopoulos B."/>
            <person name="Lipzen A."/>
            <person name="Chen C."/>
            <person name="Yan M."/>
            <person name="Daum C."/>
            <person name="Ng V."/>
            <person name="Clum A."/>
            <person name="Steindorff A."/>
            <person name="Ohm R.A."/>
            <person name="Martin F."/>
            <person name="Silar P."/>
            <person name="Natvig D.O."/>
            <person name="Lalanne C."/>
            <person name="Gautier V."/>
            <person name="Ament-Velasquez S.L."/>
            <person name="Kruys A."/>
            <person name="Hutchinson M.I."/>
            <person name="Powell A.J."/>
            <person name="Barry K."/>
            <person name="Miller A.N."/>
            <person name="Grigoriev I.V."/>
            <person name="Debuchy R."/>
            <person name="Gladieux P."/>
            <person name="Hiltunen Thoren M."/>
            <person name="Johannesson H."/>
        </authorList>
    </citation>
    <scope>NUCLEOTIDE SEQUENCE</scope>
    <source>
        <strain evidence="12">CBS 892.96</strain>
    </source>
</reference>
<dbReference type="AlphaFoldDB" id="A0AAN6W7E9"/>
<name>A0AAN6W7E9_9PEZI</name>
<evidence type="ECO:0000256" key="7">
    <source>
        <dbReference type="ARBA" id="ARBA00023239"/>
    </source>
</evidence>
<protein>
    <recommendedName>
        <fullName evidence="4">Carbonic anhydrase</fullName>
        <ecNumber evidence="3">4.2.1.1</ecNumber>
    </recommendedName>
    <alternativeName>
        <fullName evidence="8">Carbonate dehydratase</fullName>
    </alternativeName>
</protein>
<dbReference type="GO" id="GO:0005737">
    <property type="term" value="C:cytoplasm"/>
    <property type="evidence" value="ECO:0007669"/>
    <property type="project" value="TreeGrafter"/>
</dbReference>
<dbReference type="InterPro" id="IPR015892">
    <property type="entry name" value="Carbonic_anhydrase_CS"/>
</dbReference>
<dbReference type="PROSITE" id="PS00705">
    <property type="entry name" value="PROK_CO2_ANHYDRASE_2"/>
    <property type="match status" value="1"/>
</dbReference>
<organism evidence="12 13">
    <name type="scientific">Triangularia setosa</name>
    <dbReference type="NCBI Taxonomy" id="2587417"/>
    <lineage>
        <taxon>Eukaryota</taxon>
        <taxon>Fungi</taxon>
        <taxon>Dikarya</taxon>
        <taxon>Ascomycota</taxon>
        <taxon>Pezizomycotina</taxon>
        <taxon>Sordariomycetes</taxon>
        <taxon>Sordariomycetidae</taxon>
        <taxon>Sordariales</taxon>
        <taxon>Podosporaceae</taxon>
        <taxon>Triangularia</taxon>
    </lineage>
</organism>
<dbReference type="InterPro" id="IPR036291">
    <property type="entry name" value="NAD(P)-bd_dom_sf"/>
</dbReference>
<comment type="caution">
    <text evidence="12">The sequence shown here is derived from an EMBL/GenBank/DDBJ whole genome shotgun (WGS) entry which is preliminary data.</text>
</comment>
<keyword evidence="13" id="KW-1185">Reference proteome</keyword>
<dbReference type="GO" id="GO:0015976">
    <property type="term" value="P:carbon utilization"/>
    <property type="evidence" value="ECO:0007669"/>
    <property type="project" value="InterPro"/>
</dbReference>
<keyword evidence="7" id="KW-0456">Lyase</keyword>
<evidence type="ECO:0000256" key="6">
    <source>
        <dbReference type="ARBA" id="ARBA00022833"/>
    </source>
</evidence>
<dbReference type="InterPro" id="IPR023401">
    <property type="entry name" value="ODC_N"/>
</dbReference>
<gene>
    <name evidence="12" type="ORF">QBC36DRAFT_345961</name>
</gene>
<dbReference type="Gene3D" id="3.40.1050.10">
    <property type="entry name" value="Carbonic anhydrase"/>
    <property type="match status" value="1"/>
</dbReference>
<evidence type="ECO:0000256" key="8">
    <source>
        <dbReference type="ARBA" id="ARBA00031969"/>
    </source>
</evidence>
<dbReference type="Gene3D" id="3.30.1780.10">
    <property type="entry name" value="ornithine cyclodeaminase, domain 1"/>
    <property type="match status" value="1"/>
</dbReference>
<evidence type="ECO:0000313" key="13">
    <source>
        <dbReference type="Proteomes" id="UP001302321"/>
    </source>
</evidence>
<feature type="binding site" evidence="10">
    <location>
        <position position="48"/>
    </location>
    <ligand>
        <name>Zn(2+)</name>
        <dbReference type="ChEBI" id="CHEBI:29105"/>
    </ligand>
</feature>
<dbReference type="SUPFAM" id="SSF51735">
    <property type="entry name" value="NAD(P)-binding Rossmann-fold domains"/>
    <property type="match status" value="1"/>
</dbReference>
<evidence type="ECO:0000256" key="4">
    <source>
        <dbReference type="ARBA" id="ARBA00014628"/>
    </source>
</evidence>
<dbReference type="Gene3D" id="3.40.50.720">
    <property type="entry name" value="NAD(P)-binding Rossmann-like Domain"/>
    <property type="match status" value="1"/>
</dbReference>
<dbReference type="EC" id="4.2.1.1" evidence="3"/>